<dbReference type="Ensembl" id="ENSPKIT00000031674.1">
    <property type="protein sequence ID" value="ENSPKIP00000007612.1"/>
    <property type="gene ID" value="ENSPKIG00000023421.1"/>
</dbReference>
<keyword evidence="6" id="KW-0963">Cytoplasm</keyword>
<name>A0A3B3QLL1_9TELE</name>
<evidence type="ECO:0000256" key="1">
    <source>
        <dbReference type="ARBA" id="ARBA00004123"/>
    </source>
</evidence>
<dbReference type="GO" id="GO:0033588">
    <property type="term" value="C:elongator holoenzyme complex"/>
    <property type="evidence" value="ECO:0007669"/>
    <property type="project" value="InterPro"/>
</dbReference>
<evidence type="ECO:0000256" key="9">
    <source>
        <dbReference type="ARBA" id="ARBA00045238"/>
    </source>
</evidence>
<protein>
    <recommendedName>
        <fullName evidence="5">Elongator complex protein 4</fullName>
    </recommendedName>
</protein>
<accession>A0A3B3QLL1</accession>
<dbReference type="InterPro" id="IPR027417">
    <property type="entry name" value="P-loop_NTPase"/>
</dbReference>
<evidence type="ECO:0000256" key="3">
    <source>
        <dbReference type="ARBA" id="ARBA00005043"/>
    </source>
</evidence>
<dbReference type="Gene3D" id="3.40.50.300">
    <property type="entry name" value="P-loop containing nucleotide triphosphate hydrolases"/>
    <property type="match status" value="1"/>
</dbReference>
<dbReference type="KEGG" id="pki:111847310"/>
<dbReference type="PANTHER" id="PTHR12896">
    <property type="entry name" value="PAX6 NEIGHBOR PROTEIN PAXNEB"/>
    <property type="match status" value="1"/>
</dbReference>
<dbReference type="GeneTree" id="ENSGT00390000001443"/>
<sequence>MLAESGILLSVRSGSPFLIGSPERSDVSLLVKVLMNMAMSVSNTGERRSQQNTRPACNTTSFQKKSRSKLVSIPGTRPSVQNGQLIVSTGVTSLDYVIGGGLAVGTLLLVEEDKYDSYSRMLLKYFLAEGVVCGHHVFLGSARDPPDEIMQDLPAPILDDIPSNAVNMGQVTACDSEDQGSMKIAWRYQNLPKVQTALASSSRFGHYYDASKTMARELREAVKCSTFFLPHELPAESHAEPSPISEAYRLLLRSIQELIRQEGFDGTAPQKSRNILRIGLHSLGSPLWADDICCEEKPTQASSLTSFLYGLRALLRSSLCTCMVTVPSHLIQNRAIMDRVTRLCDTAIALESFRGSERETNPLYKDYHGLLHVKQTPHLNCLVCEAPDTKDLAFKLKRKQFSIERLHLPPDLSDTVSRSSKADVAESARLLSSACGGLATSNKHLDF</sequence>
<reference evidence="11" key="2">
    <citation type="submission" date="2025-09" db="UniProtKB">
        <authorList>
            <consortium name="Ensembl"/>
        </authorList>
    </citation>
    <scope>IDENTIFICATION</scope>
</reference>
<comment type="function">
    <text evidence="9">Component of the elongator complex which is required for multiple tRNA modifications, including mcm5U (5-methoxycarbonylmethyl uridine), mcm5s2U (5-methoxycarbonylmethyl-2-thiouridine), and ncm5U (5-carbamoylmethyl uridine). The elongator complex catalyzes the formation of carboxymethyluridine in the wobble base at position 34 in tRNAs.</text>
</comment>
<keyword evidence="8" id="KW-0539">Nucleus</keyword>
<evidence type="ECO:0000313" key="12">
    <source>
        <dbReference type="Proteomes" id="UP000261540"/>
    </source>
</evidence>
<comment type="subcellular location">
    <subcellularLocation>
        <location evidence="2">Cytoplasm</location>
    </subcellularLocation>
    <subcellularLocation>
        <location evidence="1">Nucleus</location>
    </subcellularLocation>
</comment>
<dbReference type="UniPathway" id="UPA00988"/>
<dbReference type="CTD" id="26610"/>
<evidence type="ECO:0000313" key="11">
    <source>
        <dbReference type="Ensembl" id="ENSPKIP00000007612.1"/>
    </source>
</evidence>
<evidence type="ECO:0000256" key="6">
    <source>
        <dbReference type="ARBA" id="ARBA00022490"/>
    </source>
</evidence>
<evidence type="ECO:0000256" key="5">
    <source>
        <dbReference type="ARBA" id="ARBA00020265"/>
    </source>
</evidence>
<evidence type="ECO:0000256" key="2">
    <source>
        <dbReference type="ARBA" id="ARBA00004496"/>
    </source>
</evidence>
<proteinExistence type="inferred from homology"/>
<dbReference type="GO" id="GO:0008023">
    <property type="term" value="C:transcription elongation factor complex"/>
    <property type="evidence" value="ECO:0007669"/>
    <property type="project" value="TreeGrafter"/>
</dbReference>
<dbReference type="InterPro" id="IPR008728">
    <property type="entry name" value="Elongator_complex_protein_4"/>
</dbReference>
<dbReference type="CDD" id="cd19494">
    <property type="entry name" value="Elp4"/>
    <property type="match status" value="1"/>
</dbReference>
<dbReference type="GO" id="GO:0002098">
    <property type="term" value="P:tRNA wobble uridine modification"/>
    <property type="evidence" value="ECO:0007669"/>
    <property type="project" value="InterPro"/>
</dbReference>
<dbReference type="GO" id="GO:0005737">
    <property type="term" value="C:cytoplasm"/>
    <property type="evidence" value="ECO:0007669"/>
    <property type="project" value="UniProtKB-SubCell"/>
</dbReference>
<reference evidence="11" key="1">
    <citation type="submission" date="2025-08" db="UniProtKB">
        <authorList>
            <consortium name="Ensembl"/>
        </authorList>
    </citation>
    <scope>IDENTIFICATION</scope>
</reference>
<evidence type="ECO:0000256" key="4">
    <source>
        <dbReference type="ARBA" id="ARBA00007573"/>
    </source>
</evidence>
<keyword evidence="12" id="KW-1185">Reference proteome</keyword>
<organism evidence="11 12">
    <name type="scientific">Paramormyrops kingsleyae</name>
    <dbReference type="NCBI Taxonomy" id="1676925"/>
    <lineage>
        <taxon>Eukaryota</taxon>
        <taxon>Metazoa</taxon>
        <taxon>Chordata</taxon>
        <taxon>Craniata</taxon>
        <taxon>Vertebrata</taxon>
        <taxon>Euteleostomi</taxon>
        <taxon>Actinopterygii</taxon>
        <taxon>Neopterygii</taxon>
        <taxon>Teleostei</taxon>
        <taxon>Osteoglossocephala</taxon>
        <taxon>Osteoglossomorpha</taxon>
        <taxon>Osteoglossiformes</taxon>
        <taxon>Mormyridae</taxon>
        <taxon>Paramormyrops</taxon>
    </lineage>
</organism>
<dbReference type="AlphaFoldDB" id="A0A3B3QLL1"/>
<feature type="region of interest" description="Disordered" evidence="10">
    <location>
        <begin position="42"/>
        <end position="61"/>
    </location>
</feature>
<comment type="pathway">
    <text evidence="3">tRNA modification; 5-methoxycarbonylmethyl-2-thiouridine-tRNA biosynthesis.</text>
</comment>
<dbReference type="Pfam" id="PF05625">
    <property type="entry name" value="PAXNEB"/>
    <property type="match status" value="1"/>
</dbReference>
<evidence type="ECO:0000256" key="10">
    <source>
        <dbReference type="SAM" id="MobiDB-lite"/>
    </source>
</evidence>
<dbReference type="GeneID" id="111847310"/>
<dbReference type="RefSeq" id="XP_023674137.1">
    <property type="nucleotide sequence ID" value="XM_023818369.2"/>
</dbReference>
<comment type="similarity">
    <text evidence="4">Belongs to the ELP4 family.</text>
</comment>
<keyword evidence="7" id="KW-0819">tRNA processing</keyword>
<dbReference type="OrthoDB" id="289162at2759"/>
<evidence type="ECO:0000256" key="8">
    <source>
        <dbReference type="ARBA" id="ARBA00023242"/>
    </source>
</evidence>
<dbReference type="Proteomes" id="UP000261540">
    <property type="component" value="Unplaced"/>
</dbReference>
<evidence type="ECO:0000256" key="7">
    <source>
        <dbReference type="ARBA" id="ARBA00022694"/>
    </source>
</evidence>
<dbReference type="STRING" id="1676925.ENSPKIP00000007612"/>
<dbReference type="PANTHER" id="PTHR12896:SF1">
    <property type="entry name" value="ELONGATOR COMPLEX PROTEIN 4"/>
    <property type="match status" value="1"/>
</dbReference>